<dbReference type="EMBL" id="JANBVB010003650">
    <property type="protein sequence ID" value="KAJ2878034.1"/>
    <property type="molecule type" value="Genomic_DNA"/>
</dbReference>
<protein>
    <submittedName>
        <fullName evidence="1">Uncharacterized protein</fullName>
    </submittedName>
</protein>
<organism evidence="1 2">
    <name type="scientific">Coemansia aciculifera</name>
    <dbReference type="NCBI Taxonomy" id="417176"/>
    <lineage>
        <taxon>Eukaryota</taxon>
        <taxon>Fungi</taxon>
        <taxon>Fungi incertae sedis</taxon>
        <taxon>Zoopagomycota</taxon>
        <taxon>Kickxellomycotina</taxon>
        <taxon>Kickxellomycetes</taxon>
        <taxon>Kickxellales</taxon>
        <taxon>Kickxellaceae</taxon>
        <taxon>Coemansia</taxon>
    </lineage>
</organism>
<sequence length="64" mass="6564">MPSDAQFACLLRKIAPAATGLDLTLSATSLANKPSMRLCGQFATQLCRGGITRVAVETTAAGVP</sequence>
<comment type="caution">
    <text evidence="1">The sequence shown here is derived from an EMBL/GenBank/DDBJ whole genome shotgun (WGS) entry which is preliminary data.</text>
</comment>
<name>A0ACC1LRW7_9FUNG</name>
<evidence type="ECO:0000313" key="1">
    <source>
        <dbReference type="EMBL" id="KAJ2878034.1"/>
    </source>
</evidence>
<dbReference type="Proteomes" id="UP001139981">
    <property type="component" value="Unassembled WGS sequence"/>
</dbReference>
<evidence type="ECO:0000313" key="2">
    <source>
        <dbReference type="Proteomes" id="UP001139981"/>
    </source>
</evidence>
<proteinExistence type="predicted"/>
<feature type="non-terminal residue" evidence="1">
    <location>
        <position position="64"/>
    </location>
</feature>
<reference evidence="1" key="1">
    <citation type="submission" date="2022-07" db="EMBL/GenBank/DDBJ databases">
        <title>Phylogenomic reconstructions and comparative analyses of Kickxellomycotina fungi.</title>
        <authorList>
            <person name="Reynolds N.K."/>
            <person name="Stajich J.E."/>
            <person name="Barry K."/>
            <person name="Grigoriev I.V."/>
            <person name="Crous P."/>
            <person name="Smith M.E."/>
        </authorList>
    </citation>
    <scope>NUCLEOTIDE SEQUENCE</scope>
    <source>
        <strain evidence="1">CBS 190363</strain>
    </source>
</reference>
<keyword evidence="2" id="KW-1185">Reference proteome</keyword>
<gene>
    <name evidence="1" type="ORF">IWW38_006423</name>
</gene>
<accession>A0ACC1LRW7</accession>